<comment type="catalytic activity">
    <reaction evidence="1">
        <text>S-ubiquitinyl-[E1 ubiquitin-activating enzyme]-L-cysteine + [E2 ubiquitin-conjugating enzyme]-L-cysteine = [E1 ubiquitin-activating enzyme]-L-cysteine + S-ubiquitinyl-[E2 ubiquitin-conjugating enzyme]-L-cysteine.</text>
        <dbReference type="EC" id="2.3.2.23"/>
    </reaction>
</comment>
<dbReference type="PANTHER" id="PTHR24068">
    <property type="entry name" value="UBIQUITIN-CONJUGATING ENZYME E2"/>
    <property type="match status" value="1"/>
</dbReference>
<dbReference type="GO" id="GO:0061631">
    <property type="term" value="F:ubiquitin conjugating enzyme activity"/>
    <property type="evidence" value="ECO:0007669"/>
    <property type="project" value="UniProtKB-EC"/>
</dbReference>
<protein>
    <recommendedName>
        <fullName evidence="7">UBC core domain-containing protein</fullName>
    </recommendedName>
</protein>
<evidence type="ECO:0000256" key="6">
    <source>
        <dbReference type="ARBA" id="ARBA00022840"/>
    </source>
</evidence>
<keyword evidence="9" id="KW-1185">Reference proteome</keyword>
<organism evidence="8 9">
    <name type="scientific">Papaver nudicaule</name>
    <name type="common">Iceland poppy</name>
    <dbReference type="NCBI Taxonomy" id="74823"/>
    <lineage>
        <taxon>Eukaryota</taxon>
        <taxon>Viridiplantae</taxon>
        <taxon>Streptophyta</taxon>
        <taxon>Embryophyta</taxon>
        <taxon>Tracheophyta</taxon>
        <taxon>Spermatophyta</taxon>
        <taxon>Magnoliopsida</taxon>
        <taxon>Ranunculales</taxon>
        <taxon>Papaveraceae</taxon>
        <taxon>Papaveroideae</taxon>
        <taxon>Papaver</taxon>
    </lineage>
</organism>
<feature type="domain" description="UBC core" evidence="7">
    <location>
        <begin position="21"/>
        <end position="176"/>
    </location>
</feature>
<keyword evidence="3" id="KW-0808">Transferase</keyword>
<accession>A0AA41VUQ8</accession>
<dbReference type="Gene3D" id="3.10.110.10">
    <property type="entry name" value="Ubiquitin Conjugating Enzyme"/>
    <property type="match status" value="1"/>
</dbReference>
<dbReference type="GO" id="GO:0005524">
    <property type="term" value="F:ATP binding"/>
    <property type="evidence" value="ECO:0007669"/>
    <property type="project" value="UniProtKB-KW"/>
</dbReference>
<evidence type="ECO:0000313" key="9">
    <source>
        <dbReference type="Proteomes" id="UP001177140"/>
    </source>
</evidence>
<keyword evidence="4" id="KW-0547">Nucleotide-binding</keyword>
<evidence type="ECO:0000256" key="3">
    <source>
        <dbReference type="ARBA" id="ARBA00022679"/>
    </source>
</evidence>
<evidence type="ECO:0000256" key="1">
    <source>
        <dbReference type="ARBA" id="ARBA00000485"/>
    </source>
</evidence>
<comment type="caution">
    <text evidence="8">The sequence shown here is derived from an EMBL/GenBank/DDBJ whole genome shotgun (WGS) entry which is preliminary data.</text>
</comment>
<keyword evidence="5" id="KW-0833">Ubl conjugation pathway</keyword>
<dbReference type="Proteomes" id="UP001177140">
    <property type="component" value="Unassembled WGS sequence"/>
</dbReference>
<dbReference type="PROSITE" id="PS50127">
    <property type="entry name" value="UBC_2"/>
    <property type="match status" value="1"/>
</dbReference>
<keyword evidence="6" id="KW-0067">ATP-binding</keyword>
<evidence type="ECO:0000256" key="2">
    <source>
        <dbReference type="ARBA" id="ARBA00004906"/>
    </source>
</evidence>
<dbReference type="AlphaFoldDB" id="A0AA41VUQ8"/>
<dbReference type="SUPFAM" id="SSF54495">
    <property type="entry name" value="UBC-like"/>
    <property type="match status" value="1"/>
</dbReference>
<proteinExistence type="predicted"/>
<evidence type="ECO:0000313" key="8">
    <source>
        <dbReference type="EMBL" id="MCL7047778.1"/>
    </source>
</evidence>
<gene>
    <name evidence="8" type="ORF">MKW94_008480</name>
</gene>
<dbReference type="Pfam" id="PF00179">
    <property type="entry name" value="UQ_con"/>
    <property type="match status" value="1"/>
</dbReference>
<evidence type="ECO:0000256" key="5">
    <source>
        <dbReference type="ARBA" id="ARBA00022786"/>
    </source>
</evidence>
<dbReference type="FunFam" id="3.10.110.10:FF:000101">
    <property type="entry name" value="Ubiquitin-conjugating enzyme E2 D2"/>
    <property type="match status" value="1"/>
</dbReference>
<name>A0AA41VUQ8_PAPNU</name>
<dbReference type="InterPro" id="IPR000608">
    <property type="entry name" value="UBC"/>
</dbReference>
<evidence type="ECO:0000259" key="7">
    <source>
        <dbReference type="PROSITE" id="PS50127"/>
    </source>
</evidence>
<comment type="pathway">
    <text evidence="2">Protein modification; protein ubiquitination.</text>
</comment>
<evidence type="ECO:0000256" key="4">
    <source>
        <dbReference type="ARBA" id="ARBA00022741"/>
    </source>
</evidence>
<sequence>MGFLAKKKISVSFSLGRGSSTATKRIKKEFKDYLGDRNPPSHCSGGPVVVRHNSSVDLFKWNGVIMGPSDCPFEGGVFYLSIVIPSDYPFKPPVIKFKTKVFHPNIDESGNIQLSILRKKYWTPAMTIIKTLLGICSILTDPDTEDYMSNPISAMYRTNRDQYDKIAREWTRRYAME</sequence>
<dbReference type="SMART" id="SM00212">
    <property type="entry name" value="UBCc"/>
    <property type="match status" value="1"/>
</dbReference>
<reference evidence="8" key="1">
    <citation type="submission" date="2022-03" db="EMBL/GenBank/DDBJ databases">
        <title>A functionally conserved STORR gene fusion in Papaver species that diverged 16.8 million years ago.</title>
        <authorList>
            <person name="Catania T."/>
        </authorList>
    </citation>
    <scope>NUCLEOTIDE SEQUENCE</scope>
    <source>
        <strain evidence="8">S-191538</strain>
    </source>
</reference>
<dbReference type="EMBL" id="JAJJMA010297018">
    <property type="protein sequence ID" value="MCL7047778.1"/>
    <property type="molecule type" value="Genomic_DNA"/>
</dbReference>
<dbReference type="InterPro" id="IPR016135">
    <property type="entry name" value="UBQ-conjugating_enzyme/RWD"/>
</dbReference>